<organism evidence="2 3">
    <name type="scientific">Nitratireductor thuwali</name>
    <dbReference type="NCBI Taxonomy" id="2267699"/>
    <lineage>
        <taxon>Bacteria</taxon>
        <taxon>Pseudomonadati</taxon>
        <taxon>Pseudomonadota</taxon>
        <taxon>Alphaproteobacteria</taxon>
        <taxon>Hyphomicrobiales</taxon>
        <taxon>Phyllobacteriaceae</taxon>
        <taxon>Nitratireductor</taxon>
    </lineage>
</organism>
<evidence type="ECO:0000256" key="1">
    <source>
        <dbReference type="SAM" id="Phobius"/>
    </source>
</evidence>
<dbReference type="Proteomes" id="UP001342418">
    <property type="component" value="Chromosome"/>
</dbReference>
<protein>
    <recommendedName>
        <fullName evidence="4">Flp pilus-assembly TadG-like N-terminal domain-containing protein</fullName>
    </recommendedName>
</protein>
<accession>A0ABY5MKI8</accession>
<proteinExistence type="predicted"/>
<gene>
    <name evidence="2" type="ORF">NTH_02997</name>
</gene>
<dbReference type="SUPFAM" id="SSF53300">
    <property type="entry name" value="vWA-like"/>
    <property type="match status" value="1"/>
</dbReference>
<evidence type="ECO:0008006" key="4">
    <source>
        <dbReference type="Google" id="ProtNLM"/>
    </source>
</evidence>
<keyword evidence="3" id="KW-1185">Reference proteome</keyword>
<dbReference type="CDD" id="cd00198">
    <property type="entry name" value="vWFA"/>
    <property type="match status" value="1"/>
</dbReference>
<dbReference type="Gene3D" id="3.40.50.410">
    <property type="entry name" value="von Willebrand factor, type A domain"/>
    <property type="match status" value="1"/>
</dbReference>
<reference evidence="2 3" key="1">
    <citation type="submission" date="2018-07" db="EMBL/GenBank/DDBJ databases">
        <title>Genome sequence of Nitratireductor thuwali#1536.</title>
        <authorList>
            <person name="Michoud G."/>
            <person name="Merlino G."/>
            <person name="Sefrji F.O."/>
            <person name="Daffonchio D."/>
        </authorList>
    </citation>
    <scope>NUCLEOTIDE SEQUENCE [LARGE SCALE GENOMIC DNA]</scope>
    <source>
        <strain evidence="3">Nit1536</strain>
    </source>
</reference>
<keyword evidence="1" id="KW-0812">Transmembrane</keyword>
<feature type="transmembrane region" description="Helical" evidence="1">
    <location>
        <begin position="12"/>
        <end position="32"/>
    </location>
</feature>
<dbReference type="EMBL" id="CP030941">
    <property type="protein sequence ID" value="UUP18514.1"/>
    <property type="molecule type" value="Genomic_DNA"/>
</dbReference>
<keyword evidence="1" id="KW-0472">Membrane</keyword>
<evidence type="ECO:0000313" key="2">
    <source>
        <dbReference type="EMBL" id="UUP18514.1"/>
    </source>
</evidence>
<keyword evidence="1" id="KW-1133">Transmembrane helix</keyword>
<evidence type="ECO:0000313" key="3">
    <source>
        <dbReference type="Proteomes" id="UP001342418"/>
    </source>
</evidence>
<dbReference type="InterPro" id="IPR036465">
    <property type="entry name" value="vWFA_dom_sf"/>
</dbReference>
<sequence>MFRRFLSDRRGNYAMLTVFLMIPIVGGVALAIDYTQASRHRNITLNALDAAGMATALHILKGASDEEAKQYAKEFFEANLGPIDPAMTKLHVVLPENNAGGSTLKLSATLNYDPIFYPAFQAMRGASGEETAMTISASSEVRLKNTVEVALVLDNSGSMAYTGLGSGKKRIDLLKEAAKQLVETMAGQAGQVKQVVKPVQFGIVPFAASVNVGPENANASWMDTDGLSPVHHENFNWDTMEARNPNKRVELVRGIYRKVGKGWKEEEGDKVTRFTLYDEIKDRTRGDVDAKWAGCVEMRPYPHGLSDEPASWTRPETLFVPMFAPDETDQPDGRRRPPNDWWADQTGGDAKFRQEFMPKYFHAVANPSIQSGQGPNYSCTTRPITPLTDVASAAGMKKIKDSIDAMRADGATNVPEGMAWGWRVVSGRAPFTEGRDDAERGNDKIVIVLTDGANTYYTPESLGRHDNAGNKSTYSNYGYAKNGRIFEGTTANWWDYSNDNYTEAMNQQFDKLCSNAKDESIIVITVALDLDDRKRAERGQIEALERCASESRFRKDGNGKPAKLFWNATGGDLAEKFKEIADELSNLRFVS</sequence>
<name>A0ABY5MKI8_9HYPH</name>